<feature type="signal peptide" evidence="1">
    <location>
        <begin position="1"/>
        <end position="18"/>
    </location>
</feature>
<name>A0A445LCG7_GLYSO</name>
<evidence type="ECO:0008006" key="4">
    <source>
        <dbReference type="Google" id="ProtNLM"/>
    </source>
</evidence>
<dbReference type="Proteomes" id="UP000289340">
    <property type="component" value="Chromosome 3"/>
</dbReference>
<accession>A0A445LCG7</accession>
<keyword evidence="1" id="KW-0732">Signal</keyword>
<evidence type="ECO:0000313" key="3">
    <source>
        <dbReference type="Proteomes" id="UP000289340"/>
    </source>
</evidence>
<proteinExistence type="predicted"/>
<protein>
    <recommendedName>
        <fullName evidence="4">Secreted protein</fullName>
    </recommendedName>
</protein>
<dbReference type="AlphaFoldDB" id="A0A445LCG7"/>
<evidence type="ECO:0000256" key="1">
    <source>
        <dbReference type="SAM" id="SignalP"/>
    </source>
</evidence>
<gene>
    <name evidence="2" type="ORF">D0Y65_007309</name>
</gene>
<reference evidence="2 3" key="1">
    <citation type="submission" date="2018-09" db="EMBL/GenBank/DDBJ databases">
        <title>A high-quality reference genome of wild soybean provides a powerful tool to mine soybean genomes.</title>
        <authorList>
            <person name="Xie M."/>
            <person name="Chung C.Y.L."/>
            <person name="Li M.-W."/>
            <person name="Wong F.-L."/>
            <person name="Chan T.-F."/>
            <person name="Lam H.-M."/>
        </authorList>
    </citation>
    <scope>NUCLEOTIDE SEQUENCE [LARGE SCALE GENOMIC DNA]</scope>
    <source>
        <strain evidence="3">cv. W05</strain>
        <tissue evidence="2">Hypocotyl of etiolated seedlings</tissue>
    </source>
</reference>
<keyword evidence="3" id="KW-1185">Reference proteome</keyword>
<comment type="caution">
    <text evidence="2">The sequence shown here is derived from an EMBL/GenBank/DDBJ whole genome shotgun (WGS) entry which is preliminary data.</text>
</comment>
<dbReference type="EMBL" id="QZWG01000003">
    <property type="protein sequence ID" value="RZC20905.1"/>
    <property type="molecule type" value="Genomic_DNA"/>
</dbReference>
<sequence>MAVTLSTLLLSFLERLQQTAFKTFMKSAIPHLLPWLQHRVVTVHGATARSEIPLRNHRDSDSQLSLVRGLADVLLSRCRHNHEADL</sequence>
<evidence type="ECO:0000313" key="2">
    <source>
        <dbReference type="EMBL" id="RZC20905.1"/>
    </source>
</evidence>
<feature type="chain" id="PRO_5019158826" description="Secreted protein" evidence="1">
    <location>
        <begin position="19"/>
        <end position="86"/>
    </location>
</feature>
<organism evidence="2 3">
    <name type="scientific">Glycine soja</name>
    <name type="common">Wild soybean</name>
    <dbReference type="NCBI Taxonomy" id="3848"/>
    <lineage>
        <taxon>Eukaryota</taxon>
        <taxon>Viridiplantae</taxon>
        <taxon>Streptophyta</taxon>
        <taxon>Embryophyta</taxon>
        <taxon>Tracheophyta</taxon>
        <taxon>Spermatophyta</taxon>
        <taxon>Magnoliopsida</taxon>
        <taxon>eudicotyledons</taxon>
        <taxon>Gunneridae</taxon>
        <taxon>Pentapetalae</taxon>
        <taxon>rosids</taxon>
        <taxon>fabids</taxon>
        <taxon>Fabales</taxon>
        <taxon>Fabaceae</taxon>
        <taxon>Papilionoideae</taxon>
        <taxon>50 kb inversion clade</taxon>
        <taxon>NPAAA clade</taxon>
        <taxon>indigoferoid/millettioid clade</taxon>
        <taxon>Phaseoleae</taxon>
        <taxon>Glycine</taxon>
        <taxon>Glycine subgen. Soja</taxon>
    </lineage>
</organism>